<reference evidence="2" key="1">
    <citation type="journal article" date="2014" name="Front. Microbiol.">
        <title>High frequency of phylogenetically diverse reductive dehalogenase-homologous genes in deep subseafloor sedimentary metagenomes.</title>
        <authorList>
            <person name="Kawai M."/>
            <person name="Futagami T."/>
            <person name="Toyoda A."/>
            <person name="Takaki Y."/>
            <person name="Nishi S."/>
            <person name="Hori S."/>
            <person name="Arai W."/>
            <person name="Tsubouchi T."/>
            <person name="Morono Y."/>
            <person name="Uchiyama I."/>
            <person name="Ito T."/>
            <person name="Fujiyama A."/>
            <person name="Inagaki F."/>
            <person name="Takami H."/>
        </authorList>
    </citation>
    <scope>NUCLEOTIDE SEQUENCE</scope>
    <source>
        <strain evidence="2">Expedition CK06-06</strain>
    </source>
</reference>
<evidence type="ECO:0008006" key="3">
    <source>
        <dbReference type="Google" id="ProtNLM"/>
    </source>
</evidence>
<evidence type="ECO:0000313" key="2">
    <source>
        <dbReference type="EMBL" id="GAH87156.1"/>
    </source>
</evidence>
<protein>
    <recommendedName>
        <fullName evidence="3">Formyl-CoA transferase</fullName>
    </recommendedName>
</protein>
<evidence type="ECO:0000256" key="1">
    <source>
        <dbReference type="SAM" id="MobiDB-lite"/>
    </source>
</evidence>
<dbReference type="AlphaFoldDB" id="X1IXH7"/>
<organism evidence="2">
    <name type="scientific">marine sediment metagenome</name>
    <dbReference type="NCBI Taxonomy" id="412755"/>
    <lineage>
        <taxon>unclassified sequences</taxon>
        <taxon>metagenomes</taxon>
        <taxon>ecological metagenomes</taxon>
    </lineage>
</organism>
<comment type="caution">
    <text evidence="2">The sequence shown here is derived from an EMBL/GenBank/DDBJ whole genome shotgun (WGS) entry which is preliminary data.</text>
</comment>
<dbReference type="EMBL" id="BARU01036034">
    <property type="protein sequence ID" value="GAH87156.1"/>
    <property type="molecule type" value="Genomic_DNA"/>
</dbReference>
<accession>X1IXH7</accession>
<name>X1IXH7_9ZZZZ</name>
<feature type="non-terminal residue" evidence="2">
    <location>
        <position position="1"/>
    </location>
</feature>
<dbReference type="SUPFAM" id="SSF89796">
    <property type="entry name" value="CoA-transferase family III (CaiB/BaiF)"/>
    <property type="match status" value="1"/>
</dbReference>
<proteinExistence type="predicted"/>
<gene>
    <name evidence="2" type="ORF">S03H2_56344</name>
</gene>
<sequence length="53" mass="5977">KVRGISSPVKLSEKPASIRRPAPELGQHTEEILLELGYNWGQIQRLKDNNVIP</sequence>
<feature type="region of interest" description="Disordered" evidence="1">
    <location>
        <begin position="1"/>
        <end position="23"/>
    </location>
</feature>
<dbReference type="InterPro" id="IPR023606">
    <property type="entry name" value="CoA-Trfase_III_dom_1_sf"/>
</dbReference>
<dbReference type="Gene3D" id="3.40.50.10540">
    <property type="entry name" value="Crotonobetainyl-coa:carnitine coa-transferase, domain 1"/>
    <property type="match status" value="1"/>
</dbReference>